<evidence type="ECO:0000313" key="3">
    <source>
        <dbReference type="Proteomes" id="UP001328107"/>
    </source>
</evidence>
<organism evidence="2 3">
    <name type="scientific">Pristionchus mayeri</name>
    <dbReference type="NCBI Taxonomy" id="1317129"/>
    <lineage>
        <taxon>Eukaryota</taxon>
        <taxon>Metazoa</taxon>
        <taxon>Ecdysozoa</taxon>
        <taxon>Nematoda</taxon>
        <taxon>Chromadorea</taxon>
        <taxon>Rhabditida</taxon>
        <taxon>Rhabditina</taxon>
        <taxon>Diplogasteromorpha</taxon>
        <taxon>Diplogasteroidea</taxon>
        <taxon>Neodiplogasteridae</taxon>
        <taxon>Pristionchus</taxon>
    </lineage>
</organism>
<keyword evidence="1" id="KW-0812">Transmembrane</keyword>
<feature type="non-terminal residue" evidence="2">
    <location>
        <position position="75"/>
    </location>
</feature>
<dbReference type="EMBL" id="BTRK01000006">
    <property type="protein sequence ID" value="GMR56934.1"/>
    <property type="molecule type" value="Genomic_DNA"/>
</dbReference>
<keyword evidence="1" id="KW-0472">Membrane</keyword>
<dbReference type="AlphaFoldDB" id="A0AAN5D789"/>
<gene>
    <name evidence="2" type="ORF">PMAYCL1PPCAC_27129</name>
</gene>
<dbReference type="Proteomes" id="UP001328107">
    <property type="component" value="Unassembled WGS sequence"/>
</dbReference>
<evidence type="ECO:0008006" key="4">
    <source>
        <dbReference type="Google" id="ProtNLM"/>
    </source>
</evidence>
<evidence type="ECO:0000256" key="1">
    <source>
        <dbReference type="SAM" id="Phobius"/>
    </source>
</evidence>
<name>A0AAN5D789_9BILA</name>
<sequence>IRLRIIFGILQACSTCTGRIIVIAHQYFGPSQYVEPFYLIVCSVNRDGFLAYFTTLASILALDRGIATVAWAWYV</sequence>
<accession>A0AAN5D789</accession>
<evidence type="ECO:0000313" key="2">
    <source>
        <dbReference type="EMBL" id="GMR56934.1"/>
    </source>
</evidence>
<comment type="caution">
    <text evidence="2">The sequence shown here is derived from an EMBL/GenBank/DDBJ whole genome shotgun (WGS) entry which is preliminary data.</text>
</comment>
<feature type="transmembrane region" description="Helical" evidence="1">
    <location>
        <begin position="7"/>
        <end position="29"/>
    </location>
</feature>
<feature type="transmembrane region" description="Helical" evidence="1">
    <location>
        <begin position="49"/>
        <end position="74"/>
    </location>
</feature>
<proteinExistence type="predicted"/>
<feature type="non-terminal residue" evidence="2">
    <location>
        <position position="1"/>
    </location>
</feature>
<reference evidence="3" key="1">
    <citation type="submission" date="2022-10" db="EMBL/GenBank/DDBJ databases">
        <title>Genome assembly of Pristionchus species.</title>
        <authorList>
            <person name="Yoshida K."/>
            <person name="Sommer R.J."/>
        </authorList>
    </citation>
    <scope>NUCLEOTIDE SEQUENCE [LARGE SCALE GENOMIC DNA]</scope>
    <source>
        <strain evidence="3">RS5460</strain>
    </source>
</reference>
<keyword evidence="3" id="KW-1185">Reference proteome</keyword>
<keyword evidence="1" id="KW-1133">Transmembrane helix</keyword>
<protein>
    <recommendedName>
        <fullName evidence="4">G protein-coupled receptor</fullName>
    </recommendedName>
</protein>